<dbReference type="EC" id="5.4.99.16" evidence="2"/>
<organism evidence="2 3">
    <name type="scientific">Solirubrobacter ginsenosidimutans</name>
    <dbReference type="NCBI Taxonomy" id="490573"/>
    <lineage>
        <taxon>Bacteria</taxon>
        <taxon>Bacillati</taxon>
        <taxon>Actinomycetota</taxon>
        <taxon>Thermoleophilia</taxon>
        <taxon>Solirubrobacterales</taxon>
        <taxon>Solirubrobacteraceae</taxon>
        <taxon>Solirubrobacter</taxon>
    </lineage>
</organism>
<feature type="region of interest" description="Disordered" evidence="1">
    <location>
        <begin position="1"/>
        <end position="27"/>
    </location>
</feature>
<accession>A0A9X3MTM1</accession>
<dbReference type="RefSeq" id="WP_270041516.1">
    <property type="nucleotide sequence ID" value="NZ_JAPDOD010000017.1"/>
</dbReference>
<keyword evidence="3" id="KW-1185">Reference proteome</keyword>
<feature type="compositionally biased region" description="Basic residues" evidence="1">
    <location>
        <begin position="34"/>
        <end position="50"/>
    </location>
</feature>
<evidence type="ECO:0000256" key="1">
    <source>
        <dbReference type="SAM" id="MobiDB-lite"/>
    </source>
</evidence>
<dbReference type="EMBL" id="JAPDOD010000017">
    <property type="protein sequence ID" value="MDA0162280.1"/>
    <property type="molecule type" value="Genomic_DNA"/>
</dbReference>
<reference evidence="2" key="1">
    <citation type="submission" date="2022-10" db="EMBL/GenBank/DDBJ databases">
        <title>The WGS of Solirubrobacter ginsenosidimutans DSM 21036.</title>
        <authorList>
            <person name="Jiang Z."/>
        </authorList>
    </citation>
    <scope>NUCLEOTIDE SEQUENCE</scope>
    <source>
        <strain evidence="2">DSM 21036</strain>
    </source>
</reference>
<dbReference type="GO" id="GO:0005975">
    <property type="term" value="P:carbohydrate metabolic process"/>
    <property type="evidence" value="ECO:0007669"/>
    <property type="project" value="InterPro"/>
</dbReference>
<dbReference type="InterPro" id="IPR017853">
    <property type="entry name" value="GH"/>
</dbReference>
<dbReference type="Proteomes" id="UP001149140">
    <property type="component" value="Unassembled WGS sequence"/>
</dbReference>
<dbReference type="SUPFAM" id="SSF51445">
    <property type="entry name" value="(Trans)glycosidases"/>
    <property type="match status" value="1"/>
</dbReference>
<dbReference type="InterPro" id="IPR012665">
    <property type="entry name" value="Trehalose_synth"/>
</dbReference>
<name>A0A9X3MTM1_9ACTN</name>
<protein>
    <submittedName>
        <fullName evidence="2">Maltose alpha-D-glucosyltransferase</fullName>
        <ecNumber evidence="2">5.4.99.16</ecNumber>
    </submittedName>
</protein>
<feature type="region of interest" description="Disordered" evidence="1">
    <location>
        <begin position="34"/>
        <end position="53"/>
    </location>
</feature>
<keyword evidence="2" id="KW-0413">Isomerase</keyword>
<dbReference type="GO" id="GO:0047471">
    <property type="term" value="F:maltose alpha-D-glucosyltransferase activity"/>
    <property type="evidence" value="ECO:0007669"/>
    <property type="project" value="UniProtKB-EC"/>
</dbReference>
<sequence>MTKSLDRSLTRENDPDGRHAPEITYDEQFYPARPKRFRPSARRSLRRRLADRRSDGDAVADNREYVEWLVEASMLADANRLASQLSGQGSMWQNPYAHPDPRAALERASVWFTAYPLSFVTRVGETFLSALSDPALWQAFRAIGIDGVHTGPVKQAGGLNGRRLTPSIDGHFDRISMEVDPAFGTEDDFRRLCATASEFDGTVIDDIVPGHTGKGADFRLAEMAYGDYPGIYHMVSIRPDDWHLLPDVKDGRDSANLDGSTEARLERAGYIIGQLQRVIFYEPGVKETNWSVTRPVMGVDGVERRWVYLHYFKEGQPSINWLDPSFAGMRLVIGDALHALADLGSGGLRLDANGFLGVEKTAEDAPAWSEGHPLSEAANHLIASMIRKMGGFSFQELNLAMDDIKAMGETGADLSYDFVTRPGYHHALVTGDTEFLRLTMNLAREMGIDPASLVHAMQNHDELTHELVHFSTRHRDDPFTYRGETLTGCELGERVRADLNNNLTGPGKAYNRRFTQNGIACTTSTVICATLGIEDLSEIAEAERDRIRDVHLLLAMFNALQPGVFALSGWDLSGMLTVDAADVADLIAEGDTRWINRGAHDLRGVDEPAREGRMPPARSLYGTLPDQLADPDSFASRLRRIIDVRREYEIATAVQVDIPDVSHRSELVMVHRLADDALQITVLNFSGEQVSGSVRSEQLPAGATVIDMFTGEEVATVDDLHSFPAVLEGYQGTSLLVRR</sequence>
<feature type="compositionally biased region" description="Basic and acidic residues" evidence="1">
    <location>
        <begin position="1"/>
        <end position="21"/>
    </location>
</feature>
<proteinExistence type="predicted"/>
<evidence type="ECO:0000313" key="3">
    <source>
        <dbReference type="Proteomes" id="UP001149140"/>
    </source>
</evidence>
<dbReference type="NCBIfam" id="TIGR02455">
    <property type="entry name" value="TreS_stutzeri"/>
    <property type="match status" value="1"/>
</dbReference>
<dbReference type="AlphaFoldDB" id="A0A9X3MTM1"/>
<comment type="caution">
    <text evidence="2">The sequence shown here is derived from an EMBL/GenBank/DDBJ whole genome shotgun (WGS) entry which is preliminary data.</text>
</comment>
<dbReference type="PANTHER" id="PTHR10357">
    <property type="entry name" value="ALPHA-AMYLASE FAMILY MEMBER"/>
    <property type="match status" value="1"/>
</dbReference>
<gene>
    <name evidence="2" type="primary">treS</name>
    <name evidence="2" type="ORF">OM076_18555</name>
</gene>
<evidence type="ECO:0000313" key="2">
    <source>
        <dbReference type="EMBL" id="MDA0162280.1"/>
    </source>
</evidence>
<dbReference type="Gene3D" id="3.20.20.80">
    <property type="entry name" value="Glycosidases"/>
    <property type="match status" value="2"/>
</dbReference>